<comment type="catalytic activity">
    <reaction evidence="4">
        <text>alpha-D-ribose 1-phosphate = D-ribose 5-phosphate</text>
        <dbReference type="Rhea" id="RHEA:18793"/>
        <dbReference type="ChEBI" id="CHEBI:57720"/>
        <dbReference type="ChEBI" id="CHEBI:78346"/>
        <dbReference type="EC" id="5.4.2.7"/>
    </reaction>
</comment>
<dbReference type="GO" id="GO:0030145">
    <property type="term" value="F:manganese ion binding"/>
    <property type="evidence" value="ECO:0007669"/>
    <property type="project" value="UniProtKB-UniRule"/>
</dbReference>
<feature type="binding site" evidence="4">
    <location>
        <position position="315"/>
    </location>
    <ligand>
        <name>Mn(2+)</name>
        <dbReference type="ChEBI" id="CHEBI:29035"/>
        <label>2</label>
    </ligand>
</feature>
<dbReference type="OrthoDB" id="9769930at2"/>
<feature type="binding site" evidence="4">
    <location>
        <position position="18"/>
    </location>
    <ligand>
        <name>Mn(2+)</name>
        <dbReference type="ChEBI" id="CHEBI:29035"/>
        <label>1</label>
    </ligand>
</feature>
<dbReference type="SUPFAM" id="SSF143856">
    <property type="entry name" value="DeoB insert domain-like"/>
    <property type="match status" value="1"/>
</dbReference>
<feature type="domain" description="Metalloenzyme" evidence="6">
    <location>
        <begin position="11"/>
        <end position="374"/>
    </location>
</feature>
<dbReference type="AlphaFoldDB" id="A0A1I5DIR7"/>
<keyword evidence="4" id="KW-0963">Cytoplasm</keyword>
<organism evidence="7 8">
    <name type="scientific">Cohaesibacter marisflavi</name>
    <dbReference type="NCBI Taxonomy" id="655353"/>
    <lineage>
        <taxon>Bacteria</taxon>
        <taxon>Pseudomonadati</taxon>
        <taxon>Pseudomonadota</taxon>
        <taxon>Alphaproteobacteria</taxon>
        <taxon>Hyphomicrobiales</taxon>
        <taxon>Cohaesibacteraceae</taxon>
    </lineage>
</organism>
<dbReference type="PANTHER" id="PTHR21110:SF0">
    <property type="entry name" value="PHOSPHOPENTOMUTASE"/>
    <property type="match status" value="1"/>
</dbReference>
<dbReference type="GO" id="GO:0006018">
    <property type="term" value="P:2-deoxyribose 1-phosphate catabolic process"/>
    <property type="evidence" value="ECO:0007669"/>
    <property type="project" value="UniProtKB-UniRule"/>
</dbReference>
<feature type="binding site" evidence="4">
    <location>
        <position position="352"/>
    </location>
    <ligand>
        <name>Mn(2+)</name>
        <dbReference type="ChEBI" id="CHEBI:29035"/>
        <label>1</label>
    </ligand>
</feature>
<dbReference type="CDD" id="cd16009">
    <property type="entry name" value="PPM"/>
    <property type="match status" value="1"/>
</dbReference>
<dbReference type="NCBIfam" id="NF003766">
    <property type="entry name" value="PRK05362.1"/>
    <property type="match status" value="1"/>
</dbReference>
<dbReference type="Gene3D" id="3.40.720.10">
    <property type="entry name" value="Alkaline Phosphatase, subunit A"/>
    <property type="match status" value="1"/>
</dbReference>
<dbReference type="SUPFAM" id="SSF53649">
    <property type="entry name" value="Alkaline phosphatase-like"/>
    <property type="match status" value="1"/>
</dbReference>
<comment type="pathway">
    <text evidence="4">Carbohydrate degradation; 2-deoxy-D-ribose 1-phosphate degradation; D-glyceraldehyde 3-phosphate and acetaldehyde from 2-deoxy-alpha-D-ribose 1-phosphate: step 1/2.</text>
</comment>
<gene>
    <name evidence="4" type="primary">deoB</name>
    <name evidence="7" type="ORF">SAMN04488056_102608</name>
</gene>
<dbReference type="GO" id="GO:0008973">
    <property type="term" value="F:phosphopentomutase activity"/>
    <property type="evidence" value="ECO:0007669"/>
    <property type="project" value="UniProtKB-UniRule"/>
</dbReference>
<keyword evidence="8" id="KW-1185">Reference proteome</keyword>
<dbReference type="PANTHER" id="PTHR21110">
    <property type="entry name" value="PHOSPHOPENTOMUTASE"/>
    <property type="match status" value="1"/>
</dbReference>
<dbReference type="InterPro" id="IPR006124">
    <property type="entry name" value="Metalloenzyme"/>
</dbReference>
<evidence type="ECO:0000256" key="5">
    <source>
        <dbReference type="NCBIfam" id="TIGR01696"/>
    </source>
</evidence>
<evidence type="ECO:0000256" key="2">
    <source>
        <dbReference type="ARBA" id="ARBA00022723"/>
    </source>
</evidence>
<feature type="binding site" evidence="4">
    <location>
        <position position="351"/>
    </location>
    <ligand>
        <name>Mn(2+)</name>
        <dbReference type="ChEBI" id="CHEBI:29035"/>
        <label>1</label>
    </ligand>
</feature>
<evidence type="ECO:0000313" key="8">
    <source>
        <dbReference type="Proteomes" id="UP000199236"/>
    </source>
</evidence>
<dbReference type="EMBL" id="FOVR01000002">
    <property type="protein sequence ID" value="SFN98701.1"/>
    <property type="molecule type" value="Genomic_DNA"/>
</dbReference>
<accession>A0A1I5DIR7</accession>
<dbReference type="GO" id="GO:0043094">
    <property type="term" value="P:metabolic compound salvage"/>
    <property type="evidence" value="ECO:0007669"/>
    <property type="project" value="UniProtKB-UniRule"/>
</dbReference>
<dbReference type="Pfam" id="PF01676">
    <property type="entry name" value="Metalloenzyme"/>
    <property type="match status" value="1"/>
</dbReference>
<feature type="binding site" evidence="4">
    <location>
        <position position="363"/>
    </location>
    <ligand>
        <name>Mn(2+)</name>
        <dbReference type="ChEBI" id="CHEBI:29035"/>
        <label>2</label>
    </ligand>
</feature>
<dbReference type="EC" id="5.4.2.7" evidence="4 5"/>
<feature type="binding site" evidence="4">
    <location>
        <position position="310"/>
    </location>
    <ligand>
        <name>Mn(2+)</name>
        <dbReference type="ChEBI" id="CHEBI:29035"/>
        <label>2</label>
    </ligand>
</feature>
<evidence type="ECO:0000256" key="4">
    <source>
        <dbReference type="HAMAP-Rule" id="MF_00740"/>
    </source>
</evidence>
<dbReference type="Proteomes" id="UP000199236">
    <property type="component" value="Unassembled WGS sequence"/>
</dbReference>
<dbReference type="Gene3D" id="3.30.70.1250">
    <property type="entry name" value="Phosphopentomutase"/>
    <property type="match status" value="1"/>
</dbReference>
<dbReference type="InterPro" id="IPR024052">
    <property type="entry name" value="Phosphopentomutase_DeoB_cap_sf"/>
</dbReference>
<comment type="function">
    <text evidence="4">Isomerase that catalyzes the conversion of deoxy-ribose 1-phosphate (dRib-1-P) and ribose 1-phosphate (Rib-1-P) to deoxy-ribose 5-phosphate (dRib-5-P) and ribose 5-phosphate (Rib-5-P), respectively.</text>
</comment>
<comment type="similarity">
    <text evidence="1 4">Belongs to the phosphopentomutase family.</text>
</comment>
<evidence type="ECO:0000259" key="6">
    <source>
        <dbReference type="Pfam" id="PF01676"/>
    </source>
</evidence>
<dbReference type="GO" id="GO:0000287">
    <property type="term" value="F:magnesium ion binding"/>
    <property type="evidence" value="ECO:0007669"/>
    <property type="project" value="UniProtKB-UniRule"/>
</dbReference>
<dbReference type="STRING" id="655353.SAMN04488056_102608"/>
<dbReference type="NCBIfam" id="TIGR01696">
    <property type="entry name" value="deoB"/>
    <property type="match status" value="1"/>
</dbReference>
<proteinExistence type="inferred from homology"/>
<dbReference type="InterPro" id="IPR017850">
    <property type="entry name" value="Alkaline_phosphatase_core_sf"/>
</dbReference>
<dbReference type="InterPro" id="IPR010045">
    <property type="entry name" value="DeoB"/>
</dbReference>
<name>A0A1I5DIR7_9HYPH</name>
<evidence type="ECO:0000256" key="1">
    <source>
        <dbReference type="ARBA" id="ARBA00010373"/>
    </source>
</evidence>
<protein>
    <recommendedName>
        <fullName evidence="4 5">Phosphopentomutase</fullName>
        <ecNumber evidence="4 5">5.4.2.7</ecNumber>
    </recommendedName>
    <alternativeName>
        <fullName evidence="4">Phosphodeoxyribomutase</fullName>
    </alternativeName>
</protein>
<dbReference type="GO" id="GO:0006015">
    <property type="term" value="P:5-phosphoribose 1-diphosphate biosynthetic process"/>
    <property type="evidence" value="ECO:0007669"/>
    <property type="project" value="UniProtKB-UniPathway"/>
</dbReference>
<comment type="cofactor">
    <cofactor evidence="4">
        <name>Mn(2+)</name>
        <dbReference type="ChEBI" id="CHEBI:29035"/>
    </cofactor>
    <text evidence="4">Binds 2 manganese ions.</text>
</comment>
<dbReference type="GO" id="GO:0005829">
    <property type="term" value="C:cytosol"/>
    <property type="evidence" value="ECO:0007669"/>
    <property type="project" value="TreeGrafter"/>
</dbReference>
<sequence length="408" mass="44233">MTNTASLLERRVFLCVLDSVGCGGAPDAAAFGDEGANTLLHIAEACSRGECEDGRHGPLHLPNLAHMGLGSCINLASGSRAPGIDDAPQEADWAVLQEVSKGKDTQTGHWELAGLPLAKDWTYFPDTDPAFPEDLMQEFMARAGLEGTLANIHGSGTEMIDRFAEEHLRTGYPITYTSADSVFQIAAHEESFGLERLYEICKIAADIFHPLGVGRVIARPFVGTVETGFERTKNRKDLAIKPAEPTICDRVIAKGGDVRSVGKIADIFAMRGISVVGPKADDMGLVDQLLDACDTATGGDLVFANFVEFDSHYGHRRDICGYAKALERFDRRVPEILARLKAGDLLLFTADHGNDPTWHGNDHTRERVPLLIHEVPHGLQSPSIKPESTQVIKPFGFVADLVAEHLGC</sequence>
<dbReference type="GO" id="GO:0009117">
    <property type="term" value="P:nucleotide metabolic process"/>
    <property type="evidence" value="ECO:0007669"/>
    <property type="project" value="UniProtKB-UniRule"/>
</dbReference>
<keyword evidence="4" id="KW-0413">Isomerase</keyword>
<keyword evidence="3 4" id="KW-0464">Manganese</keyword>
<comment type="subcellular location">
    <subcellularLocation>
        <location evidence="4">Cytoplasm</location>
    </subcellularLocation>
</comment>
<comment type="catalytic activity">
    <reaction evidence="4">
        <text>2-deoxy-alpha-D-ribose 1-phosphate = 2-deoxy-D-ribose 5-phosphate</text>
        <dbReference type="Rhea" id="RHEA:27658"/>
        <dbReference type="ChEBI" id="CHEBI:57259"/>
        <dbReference type="ChEBI" id="CHEBI:62877"/>
        <dbReference type="EC" id="5.4.2.7"/>
    </reaction>
</comment>
<dbReference type="PIRSF" id="PIRSF001491">
    <property type="entry name" value="Ppentomutase"/>
    <property type="match status" value="1"/>
</dbReference>
<keyword evidence="2 4" id="KW-0479">Metal-binding</keyword>
<reference evidence="7 8" key="1">
    <citation type="submission" date="2016-10" db="EMBL/GenBank/DDBJ databases">
        <authorList>
            <person name="de Groot N.N."/>
        </authorList>
    </citation>
    <scope>NUCLEOTIDE SEQUENCE [LARGE SCALE GENOMIC DNA]</scope>
    <source>
        <strain evidence="7 8">CGMCC 1.9157</strain>
    </source>
</reference>
<dbReference type="UniPathway" id="UPA00087">
    <property type="reaction ID" value="UER00173"/>
</dbReference>
<dbReference type="RefSeq" id="WP_090070240.1">
    <property type="nucleotide sequence ID" value="NZ_FOVR01000002.1"/>
</dbReference>
<evidence type="ECO:0000313" key="7">
    <source>
        <dbReference type="EMBL" id="SFN98701.1"/>
    </source>
</evidence>
<evidence type="ECO:0000256" key="3">
    <source>
        <dbReference type="ARBA" id="ARBA00023211"/>
    </source>
</evidence>
<dbReference type="HAMAP" id="MF_00740">
    <property type="entry name" value="Phosphopentomut"/>
    <property type="match status" value="1"/>
</dbReference>